<dbReference type="Pfam" id="PF14214">
    <property type="entry name" value="Helitron_like_N"/>
    <property type="match status" value="1"/>
</dbReference>
<proteinExistence type="inferred from homology"/>
<dbReference type="GO" id="GO:0005524">
    <property type="term" value="F:ATP binding"/>
    <property type="evidence" value="ECO:0007669"/>
    <property type="project" value="UniProtKB-KW"/>
</dbReference>
<dbReference type="GO" id="GO:0006310">
    <property type="term" value="P:DNA recombination"/>
    <property type="evidence" value="ECO:0007669"/>
    <property type="project" value="UniProtKB-KW"/>
</dbReference>
<dbReference type="InterPro" id="IPR051055">
    <property type="entry name" value="PIF1_helicase"/>
</dbReference>
<comment type="caution">
    <text evidence="5">The sequence shown here is derived from an EMBL/GenBank/DDBJ whole genome shotgun (WGS) entry which is preliminary data.</text>
</comment>
<feature type="compositionally biased region" description="Basic and acidic residues" evidence="2">
    <location>
        <begin position="326"/>
        <end position="341"/>
    </location>
</feature>
<dbReference type="Gene3D" id="3.90.70.80">
    <property type="match status" value="1"/>
</dbReference>
<dbReference type="CDD" id="cd22791">
    <property type="entry name" value="OTU_VRTN"/>
    <property type="match status" value="1"/>
</dbReference>
<gene>
    <name evidence="5" type="ORF">MBJ925_LOCUS11168</name>
</gene>
<comment type="similarity">
    <text evidence="1">Belongs to the helicase family.</text>
</comment>
<keyword evidence="1" id="KW-0067">ATP-binding</keyword>
<feature type="domain" description="DNA helicase Pif1-like DEAD-box helicase" evidence="3">
    <location>
        <begin position="1600"/>
        <end position="1807"/>
    </location>
</feature>
<sequence length="2119" mass="241328">MHNTDFNRNENFWNGLHICQNQSSSCEKCERAHRFEQLLSHLTLASKAENYEERISTTVVAICADEKLMAPLQLILPREFDERKHIVDSMAQKYLQQASKSVQHLVPIKSVADGNCLFNSIISLLPDSNLSAVELRVRTVIELVKNKIYYVNQCSNHVGPFEEALRRTCNNNTFSELYEIVALANVLQCEVQSVYPYIDYRAEMKIMNQMYKSAETLVPNSRRVIIFWSSTEDEISTRTRPGNHGIWNPNHFVPLLEQYRSYRTEDNERVSTTPESPRKATSKNSPASFIQSLEFSPPPNTTKHKDSAETYFETIPVSQATSNRSSESEGQRNARLTEQRKRSASNRSSESEDQRNARLTEQRKRSISNRLSHSQQRKTARLTCRQQHLKEIESVGRKQLMMKQTQIMSIQGQRRVLERKKQALIDQYHWPAAIPMQLKECCLQDFSDHMSMSVLRQSICIICNIRASANTMKEYALQNIPHSHLSVSTQQLCYQVTLSVSPSFHCSDCTQRQSDHIHAYMSNIVTSLPLDVEDLCDTLKIVFVGADIPNRVELLNEINIAKLPEDDVPESIWTIIERIENAADGDVERAGYTGDPLVDAVTQGEAHTTNIFPITTSAILDVNGTTIASKDIGVHLLHKIKNSSSKALIDPSDISTDNMENEDVYVIPRSNMPVNDCANPEFLLGLFPTLFPYGCGAPYDSTRPSPVSLNQHIRYLLPYEDQRFEKHHSFMFVLFNIMQRRQACWNASLMASRPYFQDTATDLQTLTSKEIEAALISATSQTFSSITNPRVNMLMKRIRTVGGNVMGSAYSRASLRTQIHALIFNQGLPSIFMTINPADIHSRVALYFAGVDLDLDTILPEKIPSTYERAQIIASHPVATARFFNVLISSILKCMVEKSVLGPIKAYFGTVENQGRGSLHLHVLMWLDHDLTPSQLKESVKNEEFRNGLLGYLEDIIKQDLSKFDFDTSETDVPERQHTDLISNNECAISTTESNTTKLIPSIMPTPKPSMPNFALHFKNDIVQLVNSNNIHKHTITCYKYSKKYENPTCRMRMPRRIENVSSINIESGEIKLKRLHETINNFNEYIISACRSNMDIKYIFSGSDGKALVYYITDYVTKSNLSFHDTFSLVLKAIQSLEKQKLNIDAAVNAEEKSRRLVLRCYNTLASQQELSGVQVASYLMDATDIESEESCIETEEQFLLELDEASTRYVYVNTRVDYQHRSASLDDICLYDYIRFYRKKPIDAKDRKQLEAQAATRSVESKEPRRGRPFSEREMFQAGHPQASSHINIKRLKPVVPVLLGPPVPRRDRDDTRERYCRSILTLFFPWRSIQDLCDVDQTWQQAFTIRHASITSESCKIIDHIQLLQECKNDRDEHLQQVIEAAQSEVVNDNLYPSRNDSDSDDENTGILDVLETIDISDIPVLKEPGTKSEQIYFEKVVQAVDQANRFSNIQVSCMGSTKTLINTRTRNKQICFDRKHLIPVTTELIQLNNRWQRQIKDEKERRRNACMMERTESTLNEQNDTDVNELVGAIEENVSLNFDSNNGLLNHRCIVPVSRITLPNEKTREHIAQQFTLNKNQNAAFMIITGHLDGLDILNEDEKREQLIMCVPGCGGTGKSQLIRALTAYFTQTNRAHKLRKLAPTSVAAAEIEGMTIHSFLGDGRNRKSKSKVINRPGQMTHENAWRFVEYLILDEMSMVGLSLLARLNKLIAMAKHCDPMTTMGGINIILFGDYIQYSPVFDKPLYYDFSTTMYNKKLPMEKEIQQKSARAMILQINCVVILEQQMRTKDVAYQALLNRVRDGKGTHEDWLLLRTRVIGIGLHISLNEPPWNEAPILVYRNELRTELNNRAVINKAYETGRSPTVVIATDTIKAKKHIDLPDLTKRLLALSDNKTEHLPGYLPLVPGMPVLLQENIACEIGLSNGTLGIFHELIYDETKEHTTSADEGIFTADTVFVRNAQYALVEIRKSKIKNLESLDPLIIPIPVIEKMFEVNLEKLYADKGPIMKILNSKKLKTTISVKRRGLPLVPAYSITTHKSQGQTLPKIVIDLNMPPGMVEVASAYVPLSRVQQLTDLTILQDFSINALQVKPSKGQIAELNRLSVIFKQTKQRYAHYFV</sequence>
<keyword evidence="1" id="KW-0378">Hydrolase</keyword>
<dbReference type="Gene3D" id="3.40.50.300">
    <property type="entry name" value="P-loop containing nucleotide triphosphate hydrolases"/>
    <property type="match status" value="1"/>
</dbReference>
<dbReference type="Pfam" id="PF05970">
    <property type="entry name" value="PIF1"/>
    <property type="match status" value="1"/>
</dbReference>
<dbReference type="EMBL" id="CAJNRE010004856">
    <property type="protein sequence ID" value="CAF2039522.1"/>
    <property type="molecule type" value="Genomic_DNA"/>
</dbReference>
<organism evidence="5 6">
    <name type="scientific">Rotaria magnacalcarata</name>
    <dbReference type="NCBI Taxonomy" id="392030"/>
    <lineage>
        <taxon>Eukaryota</taxon>
        <taxon>Metazoa</taxon>
        <taxon>Spiralia</taxon>
        <taxon>Gnathifera</taxon>
        <taxon>Rotifera</taxon>
        <taxon>Eurotatoria</taxon>
        <taxon>Bdelloidea</taxon>
        <taxon>Philodinida</taxon>
        <taxon>Philodinidae</taxon>
        <taxon>Rotaria</taxon>
    </lineage>
</organism>
<keyword evidence="1" id="KW-0234">DNA repair</keyword>
<dbReference type="PANTHER" id="PTHR47642">
    <property type="entry name" value="ATP-DEPENDENT DNA HELICASE"/>
    <property type="match status" value="1"/>
</dbReference>
<evidence type="ECO:0000256" key="1">
    <source>
        <dbReference type="RuleBase" id="RU363044"/>
    </source>
</evidence>
<reference evidence="5" key="1">
    <citation type="submission" date="2021-02" db="EMBL/GenBank/DDBJ databases">
        <authorList>
            <person name="Nowell W R."/>
        </authorList>
    </citation>
    <scope>NUCLEOTIDE SEQUENCE</scope>
</reference>
<comment type="cofactor">
    <cofactor evidence="1">
        <name>Mg(2+)</name>
        <dbReference type="ChEBI" id="CHEBI:18420"/>
    </cofactor>
</comment>
<dbReference type="InterPro" id="IPR025476">
    <property type="entry name" value="Helitron_helicase-like"/>
</dbReference>
<dbReference type="SUPFAM" id="SSF52540">
    <property type="entry name" value="P-loop containing nucleoside triphosphate hydrolases"/>
    <property type="match status" value="2"/>
</dbReference>
<dbReference type="PANTHER" id="PTHR47642:SF6">
    <property type="entry name" value="ATP-DEPENDENT DNA HELICASE"/>
    <property type="match status" value="1"/>
</dbReference>
<dbReference type="EC" id="5.6.2.3" evidence="1"/>
<keyword evidence="1" id="KW-0347">Helicase</keyword>
<keyword evidence="1" id="KW-0227">DNA damage</keyword>
<evidence type="ECO:0000256" key="2">
    <source>
        <dbReference type="SAM" id="MobiDB-lite"/>
    </source>
</evidence>
<evidence type="ECO:0000259" key="4">
    <source>
        <dbReference type="Pfam" id="PF14214"/>
    </source>
</evidence>
<keyword evidence="1" id="KW-0233">DNA recombination</keyword>
<protein>
    <recommendedName>
        <fullName evidence="1">ATP-dependent DNA helicase</fullName>
        <ecNumber evidence="1">5.6.2.3</ecNumber>
    </recommendedName>
</protein>
<feature type="compositionally biased region" description="Polar residues" evidence="2">
    <location>
        <begin position="316"/>
        <end position="325"/>
    </location>
</feature>
<evidence type="ECO:0000313" key="6">
    <source>
        <dbReference type="Proteomes" id="UP000663824"/>
    </source>
</evidence>
<evidence type="ECO:0000313" key="5">
    <source>
        <dbReference type="EMBL" id="CAF2039522.1"/>
    </source>
</evidence>
<feature type="compositionally biased region" description="Polar residues" evidence="2">
    <location>
        <begin position="282"/>
        <end position="294"/>
    </location>
</feature>
<name>A0A816NT73_9BILA</name>
<evidence type="ECO:0000259" key="3">
    <source>
        <dbReference type="Pfam" id="PF05970"/>
    </source>
</evidence>
<accession>A0A816NT73</accession>
<dbReference type="CDD" id="cd18809">
    <property type="entry name" value="SF1_C_RecD"/>
    <property type="match status" value="1"/>
</dbReference>
<feature type="compositionally biased region" description="Basic and acidic residues" evidence="2">
    <location>
        <begin position="1261"/>
        <end position="1271"/>
    </location>
</feature>
<keyword evidence="1" id="KW-0547">Nucleotide-binding</keyword>
<dbReference type="GO" id="GO:0043139">
    <property type="term" value="F:5'-3' DNA helicase activity"/>
    <property type="evidence" value="ECO:0007669"/>
    <property type="project" value="UniProtKB-EC"/>
</dbReference>
<feature type="region of interest" description="Disordered" evidence="2">
    <location>
        <begin position="264"/>
        <end position="382"/>
    </location>
</feature>
<comment type="catalytic activity">
    <reaction evidence="1">
        <text>ATP + H2O = ADP + phosphate + H(+)</text>
        <dbReference type="Rhea" id="RHEA:13065"/>
        <dbReference type="ChEBI" id="CHEBI:15377"/>
        <dbReference type="ChEBI" id="CHEBI:15378"/>
        <dbReference type="ChEBI" id="CHEBI:30616"/>
        <dbReference type="ChEBI" id="CHEBI:43474"/>
        <dbReference type="ChEBI" id="CHEBI:456216"/>
        <dbReference type="EC" id="5.6.2.3"/>
    </reaction>
</comment>
<dbReference type="InterPro" id="IPR010285">
    <property type="entry name" value="DNA_helicase_pif1-like_DEAD"/>
</dbReference>
<dbReference type="InterPro" id="IPR047273">
    <property type="entry name" value="VRTN_OTU_dom"/>
</dbReference>
<dbReference type="GO" id="GO:0000723">
    <property type="term" value="P:telomere maintenance"/>
    <property type="evidence" value="ECO:0007669"/>
    <property type="project" value="InterPro"/>
</dbReference>
<dbReference type="Proteomes" id="UP000663824">
    <property type="component" value="Unassembled WGS sequence"/>
</dbReference>
<dbReference type="InterPro" id="IPR027417">
    <property type="entry name" value="P-loop_NTPase"/>
</dbReference>
<feature type="domain" description="Helitron helicase-like" evidence="4">
    <location>
        <begin position="712"/>
        <end position="925"/>
    </location>
</feature>
<dbReference type="GO" id="GO:0006281">
    <property type="term" value="P:DNA repair"/>
    <property type="evidence" value="ECO:0007669"/>
    <property type="project" value="UniProtKB-KW"/>
</dbReference>
<feature type="region of interest" description="Disordered" evidence="2">
    <location>
        <begin position="1250"/>
        <end position="1271"/>
    </location>
</feature>
<dbReference type="GO" id="GO:0016787">
    <property type="term" value="F:hydrolase activity"/>
    <property type="evidence" value="ECO:0007669"/>
    <property type="project" value="UniProtKB-KW"/>
</dbReference>
<feature type="compositionally biased region" description="Basic and acidic residues" evidence="2">
    <location>
        <begin position="349"/>
        <end position="364"/>
    </location>
</feature>